<proteinExistence type="predicted"/>
<evidence type="ECO:0000259" key="1">
    <source>
        <dbReference type="Pfam" id="PF23309"/>
    </source>
</evidence>
<keyword evidence="3" id="KW-1185">Reference proteome</keyword>
<accession>A0AAN8F132</accession>
<organism evidence="2 3">
    <name type="scientific">Trichostrongylus colubriformis</name>
    <name type="common">Black scour worm</name>
    <dbReference type="NCBI Taxonomy" id="6319"/>
    <lineage>
        <taxon>Eukaryota</taxon>
        <taxon>Metazoa</taxon>
        <taxon>Ecdysozoa</taxon>
        <taxon>Nematoda</taxon>
        <taxon>Chromadorea</taxon>
        <taxon>Rhabditida</taxon>
        <taxon>Rhabditina</taxon>
        <taxon>Rhabditomorpha</taxon>
        <taxon>Strongyloidea</taxon>
        <taxon>Trichostrongylidae</taxon>
        <taxon>Trichostrongylus</taxon>
    </lineage>
</organism>
<protein>
    <recommendedName>
        <fullName evidence="1">DUF7083 domain-containing protein</fullName>
    </recommendedName>
</protein>
<dbReference type="AlphaFoldDB" id="A0AAN8F132"/>
<evidence type="ECO:0000313" key="3">
    <source>
        <dbReference type="Proteomes" id="UP001331761"/>
    </source>
</evidence>
<name>A0AAN8F132_TRICO</name>
<comment type="caution">
    <text evidence="2">The sequence shown here is derived from an EMBL/GenBank/DDBJ whole genome shotgun (WGS) entry which is preliminary data.</text>
</comment>
<dbReference type="EMBL" id="WIXE01021144">
    <property type="protein sequence ID" value="KAK5968645.1"/>
    <property type="molecule type" value="Genomic_DNA"/>
</dbReference>
<evidence type="ECO:0000313" key="2">
    <source>
        <dbReference type="EMBL" id="KAK5968645.1"/>
    </source>
</evidence>
<dbReference type="Proteomes" id="UP001331761">
    <property type="component" value="Unassembled WGS sequence"/>
</dbReference>
<gene>
    <name evidence="2" type="ORF">GCK32_015644</name>
</gene>
<reference evidence="2 3" key="1">
    <citation type="submission" date="2019-10" db="EMBL/GenBank/DDBJ databases">
        <title>Assembly and Annotation for the nematode Trichostrongylus colubriformis.</title>
        <authorList>
            <person name="Martin J."/>
        </authorList>
    </citation>
    <scope>NUCLEOTIDE SEQUENCE [LARGE SCALE GENOMIC DNA]</scope>
    <source>
        <strain evidence="2">G859</strain>
        <tissue evidence="2">Whole worm</tissue>
    </source>
</reference>
<sequence>MDPAIVLPMLKQLIEEQRNLALTMMKEQRDIITKIMDRAPQRDQGAVKPEEQATLPNVMAALSNRIEKFVFDPDADMSFSKWFSKYKSEIRQVPEACPTQGCFPNRITLEAVKQLFGYKTSLFTTTYQYLKLEKSDAELPDVYWSCERIL</sequence>
<dbReference type="InterPro" id="IPR055510">
    <property type="entry name" value="DUF7083"/>
</dbReference>
<dbReference type="Pfam" id="PF23309">
    <property type="entry name" value="DUF7083"/>
    <property type="match status" value="1"/>
</dbReference>
<feature type="domain" description="DUF7083" evidence="1">
    <location>
        <begin position="58"/>
        <end position="90"/>
    </location>
</feature>